<dbReference type="PANTHER" id="PTHR10953:SF102">
    <property type="entry name" value="ADENYLYLTRANSFERASE AND SULFURTRANSFERASE MOCS3"/>
    <property type="match status" value="1"/>
</dbReference>
<gene>
    <name evidence="14" type="ORF">DC20_19580</name>
</gene>
<dbReference type="SMART" id="SM00450">
    <property type="entry name" value="RHOD"/>
    <property type="match status" value="1"/>
</dbReference>
<dbReference type="InterPro" id="IPR000594">
    <property type="entry name" value="ThiF_NAD_FAD-bd"/>
</dbReference>
<keyword evidence="3" id="KW-0547">Nucleotide-binding</keyword>
<dbReference type="CDD" id="cd00158">
    <property type="entry name" value="RHOD"/>
    <property type="match status" value="1"/>
</dbReference>
<dbReference type="PATRIC" id="fig|512763.3.peg.4296"/>
<keyword evidence="15" id="KW-1185">Reference proteome</keyword>
<dbReference type="Gene3D" id="3.40.250.10">
    <property type="entry name" value="Rhodanese-like domain"/>
    <property type="match status" value="1"/>
</dbReference>
<comment type="subunit">
    <text evidence="7">Homodimer. Forms a stable heterotetrameric complex of 2 MoeB and 2 MoaD during adenylation of MoaD.</text>
</comment>
<dbReference type="STRING" id="512763.DC20_19580"/>
<dbReference type="GO" id="GO:0005524">
    <property type="term" value="F:ATP binding"/>
    <property type="evidence" value="ECO:0007669"/>
    <property type="project" value="UniProtKB-KW"/>
</dbReference>
<name>A0A0P0CZ69_9BACT</name>
<comment type="function">
    <text evidence="6">Catalyzes the adenylation by ATP of the carboxyl group of the C-terminal glycine of sulfur carrier protein MoaD.</text>
</comment>
<dbReference type="GO" id="GO:0008641">
    <property type="term" value="F:ubiquitin-like modifier activating enzyme activity"/>
    <property type="evidence" value="ECO:0007669"/>
    <property type="project" value="InterPro"/>
</dbReference>
<evidence type="ECO:0000256" key="2">
    <source>
        <dbReference type="ARBA" id="ARBA00022679"/>
    </source>
</evidence>
<dbReference type="GO" id="GO:0004792">
    <property type="term" value="F:thiosulfate-cyanide sulfurtransferase activity"/>
    <property type="evidence" value="ECO:0007669"/>
    <property type="project" value="TreeGrafter"/>
</dbReference>
<dbReference type="NCBIfam" id="NF004281">
    <property type="entry name" value="PRK05690.1"/>
    <property type="match status" value="1"/>
</dbReference>
<dbReference type="PROSITE" id="PS50206">
    <property type="entry name" value="RHODANESE_3"/>
    <property type="match status" value="1"/>
</dbReference>
<dbReference type="CDD" id="cd00757">
    <property type="entry name" value="ThiF_MoeB_HesA_family"/>
    <property type="match status" value="1"/>
</dbReference>
<evidence type="ECO:0000313" key="15">
    <source>
        <dbReference type="Proteomes" id="UP000061382"/>
    </source>
</evidence>
<dbReference type="Pfam" id="PF00899">
    <property type="entry name" value="ThiF"/>
    <property type="match status" value="1"/>
</dbReference>
<evidence type="ECO:0000256" key="11">
    <source>
        <dbReference type="ARBA" id="ARBA00075328"/>
    </source>
</evidence>
<organism evidence="14 15">
    <name type="scientific">Rufibacter tibetensis</name>
    <dbReference type="NCBI Taxonomy" id="512763"/>
    <lineage>
        <taxon>Bacteria</taxon>
        <taxon>Pseudomonadati</taxon>
        <taxon>Bacteroidota</taxon>
        <taxon>Cytophagia</taxon>
        <taxon>Cytophagales</taxon>
        <taxon>Hymenobacteraceae</taxon>
        <taxon>Rufibacter</taxon>
    </lineage>
</organism>
<comment type="catalytic activity">
    <reaction evidence="5">
        <text>[molybdopterin-synthase sulfur-carrier protein]-C-terminal Gly-Gly + ATP + H(+) = [molybdopterin-synthase sulfur-carrier protein]-C-terminal Gly-Gly-AMP + diphosphate</text>
        <dbReference type="Rhea" id="RHEA:43616"/>
        <dbReference type="Rhea" id="RHEA-COMP:12159"/>
        <dbReference type="Rhea" id="RHEA-COMP:12202"/>
        <dbReference type="ChEBI" id="CHEBI:15378"/>
        <dbReference type="ChEBI" id="CHEBI:30616"/>
        <dbReference type="ChEBI" id="CHEBI:33019"/>
        <dbReference type="ChEBI" id="CHEBI:90618"/>
        <dbReference type="ChEBI" id="CHEBI:90778"/>
        <dbReference type="EC" id="2.7.7.80"/>
    </reaction>
</comment>
<dbReference type="SUPFAM" id="SSF69572">
    <property type="entry name" value="Activating enzymes of the ubiquitin-like proteins"/>
    <property type="match status" value="1"/>
</dbReference>
<comment type="similarity">
    <text evidence="1">Belongs to the HesA/MoeB/ThiF family.</text>
</comment>
<dbReference type="EMBL" id="CP012643">
    <property type="protein sequence ID" value="ALJ00784.1"/>
    <property type="molecule type" value="Genomic_DNA"/>
</dbReference>
<evidence type="ECO:0000256" key="6">
    <source>
        <dbReference type="ARBA" id="ARBA00055169"/>
    </source>
</evidence>
<dbReference type="FunFam" id="3.40.50.720:FF:000033">
    <property type="entry name" value="Adenylyltransferase and sulfurtransferase MOCS3"/>
    <property type="match status" value="1"/>
</dbReference>
<dbReference type="Proteomes" id="UP000061382">
    <property type="component" value="Chromosome"/>
</dbReference>
<accession>A0A0P0CZ69</accession>
<evidence type="ECO:0000259" key="13">
    <source>
        <dbReference type="PROSITE" id="PS50206"/>
    </source>
</evidence>
<evidence type="ECO:0000256" key="10">
    <source>
        <dbReference type="ARBA" id="ARBA00075110"/>
    </source>
</evidence>
<reference evidence="14 15" key="1">
    <citation type="submission" date="2015-08" db="EMBL/GenBank/DDBJ databases">
        <title>Complete genome sequence of Rufibacter tibetensis strain 1351t, a radiation-resistant bacterium from tibet plateau.</title>
        <authorList>
            <person name="Dai J."/>
        </authorList>
    </citation>
    <scope>NUCLEOTIDE SEQUENCE [LARGE SCALE GENOMIC DNA]</scope>
    <source>
        <strain evidence="14 15">1351</strain>
    </source>
</reference>
<dbReference type="InterPro" id="IPR045886">
    <property type="entry name" value="ThiF/MoeB/HesA"/>
</dbReference>
<dbReference type="OrthoDB" id="9804286at2"/>
<feature type="domain" description="Rhodanese" evidence="13">
    <location>
        <begin position="275"/>
        <end position="362"/>
    </location>
</feature>
<dbReference type="Gene3D" id="3.40.50.720">
    <property type="entry name" value="NAD(P)-binding Rossmann-like Domain"/>
    <property type="match status" value="1"/>
</dbReference>
<evidence type="ECO:0000256" key="1">
    <source>
        <dbReference type="ARBA" id="ARBA00009919"/>
    </source>
</evidence>
<dbReference type="GO" id="GO:0061605">
    <property type="term" value="F:molybdopterin-synthase adenylyltransferase activity"/>
    <property type="evidence" value="ECO:0007669"/>
    <property type="project" value="UniProtKB-EC"/>
</dbReference>
<evidence type="ECO:0000256" key="8">
    <source>
        <dbReference type="ARBA" id="ARBA00066884"/>
    </source>
</evidence>
<proteinExistence type="inferred from homology"/>
<evidence type="ECO:0000256" key="4">
    <source>
        <dbReference type="ARBA" id="ARBA00022840"/>
    </source>
</evidence>
<evidence type="ECO:0000256" key="12">
    <source>
        <dbReference type="ARBA" id="ARBA00078531"/>
    </source>
</evidence>
<dbReference type="EC" id="2.7.7.80" evidence="8"/>
<sequence length="372" mass="40653">MPSVTLTPEETNRYSRHLILPEIGLAGQQKLKEAKVLVIGAGGLGCPVLQYLTAAGVGTIGIVDFDRVEESNLQRQILFSVPDVGRLKAEVAQEKLKTQNPYVHLISYPVHLQPQNALELLAGYDLVIDGSDNFATRYLVNDACVILKKPLVFGSIFKFEGQISVFNYQGGPTYRCLYPEASELASCSEVGVLGVLPGLVGCLLANEAIKVITGLGEIAAGKLLVLNALTLQFNTYSFGVNPMNLSITELPMEASLCEEPITDISFPDLLHKLQSGERFTLLDVRETDEYLREHMGGKLYPLSALEQTWPAIPTNRPVVVHCQSGMRSKKACRLLQAKGFTNLYNLAGGINRLTPEERTQLASHFTSPVAPQ</sequence>
<dbReference type="InterPro" id="IPR036873">
    <property type="entry name" value="Rhodanese-like_dom_sf"/>
</dbReference>
<dbReference type="InterPro" id="IPR001763">
    <property type="entry name" value="Rhodanese-like_dom"/>
</dbReference>
<keyword evidence="2" id="KW-0808">Transferase</keyword>
<evidence type="ECO:0000256" key="7">
    <source>
        <dbReference type="ARBA" id="ARBA00063809"/>
    </source>
</evidence>
<evidence type="ECO:0000256" key="9">
    <source>
        <dbReference type="ARBA" id="ARBA00073635"/>
    </source>
</evidence>
<dbReference type="KEGG" id="rti:DC20_19580"/>
<dbReference type="RefSeq" id="WP_062545393.1">
    <property type="nucleotide sequence ID" value="NZ_CP012643.1"/>
</dbReference>
<evidence type="ECO:0000256" key="3">
    <source>
        <dbReference type="ARBA" id="ARBA00022741"/>
    </source>
</evidence>
<keyword evidence="4" id="KW-0067">ATP-binding</keyword>
<dbReference type="GO" id="GO:0005829">
    <property type="term" value="C:cytosol"/>
    <property type="evidence" value="ECO:0007669"/>
    <property type="project" value="TreeGrafter"/>
</dbReference>
<dbReference type="GO" id="GO:0008146">
    <property type="term" value="F:sulfotransferase activity"/>
    <property type="evidence" value="ECO:0007669"/>
    <property type="project" value="TreeGrafter"/>
</dbReference>
<dbReference type="InterPro" id="IPR035985">
    <property type="entry name" value="Ubiquitin-activating_enz"/>
</dbReference>
<protein>
    <recommendedName>
        <fullName evidence="9">Molybdopterin-synthase adenylyltransferase</fullName>
        <ecNumber evidence="8">2.7.7.80</ecNumber>
    </recommendedName>
    <alternativeName>
        <fullName evidence="12">MoaD protein adenylase</fullName>
    </alternativeName>
    <alternativeName>
        <fullName evidence="10">Molybdopterin-converting factor subunit 1 adenylase</fullName>
    </alternativeName>
    <alternativeName>
        <fullName evidence="11">Sulfur carrier protein MoaD adenylyltransferase</fullName>
    </alternativeName>
</protein>
<evidence type="ECO:0000313" key="14">
    <source>
        <dbReference type="EMBL" id="ALJ00784.1"/>
    </source>
</evidence>
<dbReference type="Pfam" id="PF00581">
    <property type="entry name" value="Rhodanese"/>
    <property type="match status" value="1"/>
</dbReference>
<evidence type="ECO:0000256" key="5">
    <source>
        <dbReference type="ARBA" id="ARBA00052218"/>
    </source>
</evidence>
<dbReference type="PANTHER" id="PTHR10953">
    <property type="entry name" value="UBIQUITIN-ACTIVATING ENZYME E1"/>
    <property type="match status" value="1"/>
</dbReference>
<dbReference type="AlphaFoldDB" id="A0A0P0CZ69"/>